<evidence type="ECO:0000313" key="1">
    <source>
        <dbReference type="EMBL" id="MFD1935876.1"/>
    </source>
</evidence>
<dbReference type="EMBL" id="JBHUFV010000047">
    <property type="protein sequence ID" value="MFD1935876.1"/>
    <property type="molecule type" value="Genomic_DNA"/>
</dbReference>
<comment type="caution">
    <text evidence="1">The sequence shown here is derived from an EMBL/GenBank/DDBJ whole genome shotgun (WGS) entry which is preliminary data.</text>
</comment>
<name>A0ABW4T4Y2_9ACTN</name>
<evidence type="ECO:0000313" key="2">
    <source>
        <dbReference type="Proteomes" id="UP001597368"/>
    </source>
</evidence>
<keyword evidence="2" id="KW-1185">Reference proteome</keyword>
<organism evidence="1 2">
    <name type="scientific">Nonomuraea mangrovi</name>
    <dbReference type="NCBI Taxonomy" id="2316207"/>
    <lineage>
        <taxon>Bacteria</taxon>
        <taxon>Bacillati</taxon>
        <taxon>Actinomycetota</taxon>
        <taxon>Actinomycetes</taxon>
        <taxon>Streptosporangiales</taxon>
        <taxon>Streptosporangiaceae</taxon>
        <taxon>Nonomuraea</taxon>
    </lineage>
</organism>
<dbReference type="Proteomes" id="UP001597368">
    <property type="component" value="Unassembled WGS sequence"/>
</dbReference>
<dbReference type="RefSeq" id="WP_379575987.1">
    <property type="nucleotide sequence ID" value="NZ_JBHUFV010000047.1"/>
</dbReference>
<reference evidence="2" key="1">
    <citation type="journal article" date="2019" name="Int. J. Syst. Evol. Microbiol.">
        <title>The Global Catalogue of Microorganisms (GCM) 10K type strain sequencing project: providing services to taxonomists for standard genome sequencing and annotation.</title>
        <authorList>
            <consortium name="The Broad Institute Genomics Platform"/>
            <consortium name="The Broad Institute Genome Sequencing Center for Infectious Disease"/>
            <person name="Wu L."/>
            <person name="Ma J."/>
        </authorList>
    </citation>
    <scope>NUCLEOTIDE SEQUENCE [LARGE SCALE GENOMIC DNA]</scope>
    <source>
        <strain evidence="2">ICMP 6774ER</strain>
    </source>
</reference>
<accession>A0ABW4T4Y2</accession>
<protein>
    <submittedName>
        <fullName evidence="1">Uncharacterized protein</fullName>
    </submittedName>
</protein>
<proteinExistence type="predicted"/>
<sequence length="74" mass="7950">MDWIERIAGRPELGWLPATETAGRPHPEPGWLPATETAGRPLLELAPARAEDPALAARVASGSQGFRLPVRGTR</sequence>
<gene>
    <name evidence="1" type="ORF">ACFSKW_30835</name>
</gene>